<dbReference type="InterPro" id="IPR029000">
    <property type="entry name" value="Cyclophilin-like_dom_sf"/>
</dbReference>
<dbReference type="SUPFAM" id="SSF50891">
    <property type="entry name" value="Cyclophilin-like"/>
    <property type="match status" value="1"/>
</dbReference>
<dbReference type="GO" id="GO:0003755">
    <property type="term" value="F:peptidyl-prolyl cis-trans isomerase activity"/>
    <property type="evidence" value="ECO:0007669"/>
    <property type="project" value="UniProtKB-KW"/>
</dbReference>
<keyword evidence="2" id="KW-0697">Rotamase</keyword>
<dbReference type="PROSITE" id="PS51318">
    <property type="entry name" value="TAT"/>
    <property type="match status" value="1"/>
</dbReference>
<gene>
    <name evidence="5" type="ORF">I5803_17810</name>
</gene>
<dbReference type="Gene3D" id="2.40.100.10">
    <property type="entry name" value="Cyclophilin-like"/>
    <property type="match status" value="1"/>
</dbReference>
<organism evidence="5 6">
    <name type="scientific">Caenimonas aquaedulcis</name>
    <dbReference type="NCBI Taxonomy" id="2793270"/>
    <lineage>
        <taxon>Bacteria</taxon>
        <taxon>Pseudomonadati</taxon>
        <taxon>Pseudomonadota</taxon>
        <taxon>Betaproteobacteria</taxon>
        <taxon>Burkholderiales</taxon>
        <taxon>Comamonadaceae</taxon>
        <taxon>Caenimonas</taxon>
    </lineage>
</organism>
<dbReference type="InterPro" id="IPR002130">
    <property type="entry name" value="Cyclophilin-type_PPIase_dom"/>
</dbReference>
<dbReference type="AlphaFoldDB" id="A0A931H7J1"/>
<feature type="domain" description="PPIase cyclophilin-type" evidence="4">
    <location>
        <begin position="38"/>
        <end position="200"/>
    </location>
</feature>
<evidence type="ECO:0000256" key="2">
    <source>
        <dbReference type="ARBA" id="ARBA00023110"/>
    </source>
</evidence>
<dbReference type="InterPro" id="IPR006311">
    <property type="entry name" value="TAT_signal"/>
</dbReference>
<dbReference type="Pfam" id="PF00160">
    <property type="entry name" value="Pro_isomerase"/>
    <property type="match status" value="1"/>
</dbReference>
<evidence type="ECO:0000256" key="1">
    <source>
        <dbReference type="ARBA" id="ARBA00013194"/>
    </source>
</evidence>
<dbReference type="PROSITE" id="PS50072">
    <property type="entry name" value="CSA_PPIASE_2"/>
    <property type="match status" value="1"/>
</dbReference>
<dbReference type="EC" id="5.2.1.8" evidence="1"/>
<dbReference type="RefSeq" id="WP_196987663.1">
    <property type="nucleotide sequence ID" value="NZ_JADWYS010000001.1"/>
</dbReference>
<reference evidence="5" key="1">
    <citation type="submission" date="2020-11" db="EMBL/GenBank/DDBJ databases">
        <title>Bacterial whole genome sequence for Caenimonas sp. DR4.4.</title>
        <authorList>
            <person name="Le V."/>
            <person name="Ko S.-R."/>
            <person name="Ahn C.-Y."/>
            <person name="Oh H.-M."/>
        </authorList>
    </citation>
    <scope>NUCLEOTIDE SEQUENCE</scope>
    <source>
        <strain evidence="5">DR4.4</strain>
    </source>
</reference>
<keyword evidence="6" id="KW-1185">Reference proteome</keyword>
<name>A0A931H7J1_9BURK</name>
<keyword evidence="3 5" id="KW-0413">Isomerase</keyword>
<dbReference type="Proteomes" id="UP000651050">
    <property type="component" value="Unassembled WGS sequence"/>
</dbReference>
<evidence type="ECO:0000256" key="3">
    <source>
        <dbReference type="ARBA" id="ARBA00023235"/>
    </source>
</evidence>
<dbReference type="PANTHER" id="PTHR43246">
    <property type="entry name" value="PEPTIDYL-PROLYL CIS-TRANS ISOMERASE CYP38, CHLOROPLASTIC"/>
    <property type="match status" value="1"/>
</dbReference>
<comment type="caution">
    <text evidence="5">The sequence shown here is derived from an EMBL/GenBank/DDBJ whole genome shotgun (WGS) entry which is preliminary data.</text>
</comment>
<sequence length="205" mass="21963">MDSAPFNRREFLAGSAGALIALPGLARGADAQVLTRVDTALGAFTIAVDPYVAPATVANYLAYVDGGYLDGGAVYRLVTMANQPPETPYKIEVVQWGMNLPDGKAPPFAPIPHETTRDTGLKHLDGTVSMARSTPGSAASEFFICIGDQPELDFGGRRNPDGQGFAAFGRVVKGREVVFQLHRRAQAQQMLAQPIPVRQVRRVLA</sequence>
<evidence type="ECO:0000313" key="5">
    <source>
        <dbReference type="EMBL" id="MBG9389892.1"/>
    </source>
</evidence>
<accession>A0A931H7J1</accession>
<protein>
    <recommendedName>
        <fullName evidence="1">peptidylprolyl isomerase</fullName>
        <ecNumber evidence="1">5.2.1.8</ecNumber>
    </recommendedName>
</protein>
<evidence type="ECO:0000259" key="4">
    <source>
        <dbReference type="PROSITE" id="PS50072"/>
    </source>
</evidence>
<dbReference type="InterPro" id="IPR044665">
    <property type="entry name" value="E_coli_cyclophilin_A-like"/>
</dbReference>
<evidence type="ECO:0000313" key="6">
    <source>
        <dbReference type="Proteomes" id="UP000651050"/>
    </source>
</evidence>
<dbReference type="EMBL" id="JADWYS010000001">
    <property type="protein sequence ID" value="MBG9389892.1"/>
    <property type="molecule type" value="Genomic_DNA"/>
</dbReference>
<proteinExistence type="predicted"/>